<dbReference type="InterPro" id="IPR002937">
    <property type="entry name" value="Amino_oxidase"/>
</dbReference>
<dbReference type="InterPro" id="IPR050703">
    <property type="entry name" value="Flavin_MAO"/>
</dbReference>
<evidence type="ECO:0000313" key="4">
    <source>
        <dbReference type="Proteomes" id="UP001157910"/>
    </source>
</evidence>
<dbReference type="Proteomes" id="UP001157910">
    <property type="component" value="Unassembled WGS sequence"/>
</dbReference>
<dbReference type="SUPFAM" id="SSF51905">
    <property type="entry name" value="FAD/NAD(P)-binding domain"/>
    <property type="match status" value="1"/>
</dbReference>
<keyword evidence="4" id="KW-1185">Reference proteome</keyword>
<comment type="similarity">
    <text evidence="1">Belongs to the flavin monoamine oxidase family.</text>
</comment>
<proteinExistence type="inferred from homology"/>
<dbReference type="InterPro" id="IPR036188">
    <property type="entry name" value="FAD/NAD-bd_sf"/>
</dbReference>
<dbReference type="Gene3D" id="3.50.50.60">
    <property type="entry name" value="FAD/NAD(P)-binding domain"/>
    <property type="match status" value="2"/>
</dbReference>
<protein>
    <submittedName>
        <fullName evidence="3">NAD(P)-binding Rossmann-like domain-containing protein</fullName>
    </submittedName>
</protein>
<sequence length="368" mass="39372">MRTDVAIIGGGLSGLLVAHRLCEVGIDCLLLEARDRLGGRILSADASGAWSSDGFDLGPSWIWPDMQPQLEALVRELQLPVFPQFSDGDMLFEGAARQSPQRHRAMPSAPASIRLAGGTGAIIAVLAQSVPASRIRLDTRVTHIAQTVDGVALTTGKGDTIDARLAVLAIPPRLAQNAMGFTPALDDATIGRWRRTPTWMAPHAKFFALYDRPFWRDSGLSGYARSMVGPMVEIHDATSASGQAALFGFLGLPASQRRHAGVETIKAACVLQLARLFGSDAAHPRATLFKDWAADPLTATELDHDSAEHPSPASASWVGAEWRDRLILAASETSLTEPGYLAGAVEAGERSAIEVIRRLQENSSENLS</sequence>
<dbReference type="SUPFAM" id="SSF54373">
    <property type="entry name" value="FAD-linked reductases, C-terminal domain"/>
    <property type="match status" value="1"/>
</dbReference>
<dbReference type="PANTHER" id="PTHR43563">
    <property type="entry name" value="AMINE OXIDASE"/>
    <property type="match status" value="1"/>
</dbReference>
<evidence type="ECO:0000313" key="3">
    <source>
        <dbReference type="EMBL" id="SMP80874.1"/>
    </source>
</evidence>
<feature type="domain" description="Amine oxidase" evidence="2">
    <location>
        <begin position="113"/>
        <end position="356"/>
    </location>
</feature>
<reference evidence="3 4" key="1">
    <citation type="submission" date="2017-05" db="EMBL/GenBank/DDBJ databases">
        <authorList>
            <person name="Varghese N."/>
            <person name="Submissions S."/>
        </authorList>
    </citation>
    <scope>NUCLEOTIDE SEQUENCE [LARGE SCALE GENOMIC DNA]</scope>
    <source>
        <strain evidence="3 4">SM16</strain>
    </source>
</reference>
<dbReference type="Pfam" id="PF01593">
    <property type="entry name" value="Amino_oxidase"/>
    <property type="match status" value="1"/>
</dbReference>
<gene>
    <name evidence="3" type="ORF">SAMN06296065_11570</name>
</gene>
<dbReference type="RefSeq" id="WP_257542363.1">
    <property type="nucleotide sequence ID" value="NZ_FXUI01000015.1"/>
</dbReference>
<comment type="caution">
    <text evidence="3">The sequence shown here is derived from an EMBL/GenBank/DDBJ whole genome shotgun (WGS) entry which is preliminary data.</text>
</comment>
<dbReference type="EMBL" id="FXUI01000015">
    <property type="protein sequence ID" value="SMP80874.1"/>
    <property type="molecule type" value="Genomic_DNA"/>
</dbReference>
<evidence type="ECO:0000259" key="2">
    <source>
        <dbReference type="Pfam" id="PF01593"/>
    </source>
</evidence>
<accession>A0ABY1QWL2</accession>
<name>A0ABY1QWL2_9SPHN</name>
<organism evidence="3 4">
    <name type="scientific">Novosphingobium panipatense</name>
    <dbReference type="NCBI Taxonomy" id="428991"/>
    <lineage>
        <taxon>Bacteria</taxon>
        <taxon>Pseudomonadati</taxon>
        <taxon>Pseudomonadota</taxon>
        <taxon>Alphaproteobacteria</taxon>
        <taxon>Sphingomonadales</taxon>
        <taxon>Sphingomonadaceae</taxon>
        <taxon>Novosphingobium</taxon>
    </lineage>
</organism>
<dbReference type="Pfam" id="PF13450">
    <property type="entry name" value="NAD_binding_8"/>
    <property type="match status" value="1"/>
</dbReference>
<evidence type="ECO:0000256" key="1">
    <source>
        <dbReference type="ARBA" id="ARBA00005995"/>
    </source>
</evidence>
<dbReference type="PANTHER" id="PTHR43563:SF1">
    <property type="entry name" value="AMINE OXIDASE [FLAVIN-CONTAINING] B"/>
    <property type="match status" value="1"/>
</dbReference>